<feature type="transmembrane region" description="Helical" evidence="1">
    <location>
        <begin position="183"/>
        <end position="209"/>
    </location>
</feature>
<evidence type="ECO:0000313" key="3">
    <source>
        <dbReference type="Proteomes" id="UP001303760"/>
    </source>
</evidence>
<protein>
    <submittedName>
        <fullName evidence="2">Uncharacterized protein</fullName>
    </submittedName>
</protein>
<gene>
    <name evidence="2" type="ORF">C8A03DRAFT_34431</name>
</gene>
<dbReference type="AlphaFoldDB" id="A0AAN7C8Y5"/>
<accession>A0AAN7C8Y5</accession>
<comment type="caution">
    <text evidence="2">The sequence shown here is derived from an EMBL/GenBank/DDBJ whole genome shotgun (WGS) entry which is preliminary data.</text>
</comment>
<dbReference type="Proteomes" id="UP001303760">
    <property type="component" value="Unassembled WGS sequence"/>
</dbReference>
<reference evidence="2" key="1">
    <citation type="journal article" date="2023" name="Mol. Phylogenet. Evol.">
        <title>Genome-scale phylogeny and comparative genomics of the fungal order Sordariales.</title>
        <authorList>
            <person name="Hensen N."/>
            <person name="Bonometti L."/>
            <person name="Westerberg I."/>
            <person name="Brannstrom I.O."/>
            <person name="Guillou S."/>
            <person name="Cros-Aarteil S."/>
            <person name="Calhoun S."/>
            <person name="Haridas S."/>
            <person name="Kuo A."/>
            <person name="Mondo S."/>
            <person name="Pangilinan J."/>
            <person name="Riley R."/>
            <person name="LaButti K."/>
            <person name="Andreopoulos B."/>
            <person name="Lipzen A."/>
            <person name="Chen C."/>
            <person name="Yan M."/>
            <person name="Daum C."/>
            <person name="Ng V."/>
            <person name="Clum A."/>
            <person name="Steindorff A."/>
            <person name="Ohm R.A."/>
            <person name="Martin F."/>
            <person name="Silar P."/>
            <person name="Natvig D.O."/>
            <person name="Lalanne C."/>
            <person name="Gautier V."/>
            <person name="Ament-Velasquez S.L."/>
            <person name="Kruys A."/>
            <person name="Hutchinson M.I."/>
            <person name="Powell A.J."/>
            <person name="Barry K."/>
            <person name="Miller A.N."/>
            <person name="Grigoriev I.V."/>
            <person name="Debuchy R."/>
            <person name="Gladieux P."/>
            <person name="Hiltunen Thoren M."/>
            <person name="Johannesson H."/>
        </authorList>
    </citation>
    <scope>NUCLEOTIDE SEQUENCE</scope>
    <source>
        <strain evidence="2">CBS 532.94</strain>
    </source>
</reference>
<keyword evidence="1" id="KW-1133">Transmembrane helix</keyword>
<feature type="transmembrane region" description="Helical" evidence="1">
    <location>
        <begin position="278"/>
        <end position="297"/>
    </location>
</feature>
<sequence length="308" mass="33832">MQSRGEPECCEQQREYQSLPRTVLETCEAPSPNPSYIPQYLSIACHGTRVVSSRYILFHSLFSTATLALRLQHPIFYNAFNCVNGGPYRGWKAYSSLLGYIQAAVQFVAAMVQLALYLRHRTPSTPDDPVEHPEPGISPTALKAAVSTAVITVLPVSLAFLWYNKSPLFDGDEPVPLGNYYAVYVFGLSAWMCLLIPANAAFMTLQFVYEIETVRGLHTRGAFSLIALLLQAAAFILLAVAQTLRSWADILWPSACWSSFARFLEGILAFYGTVNTYVAYFVAGVGYLILFCVALLLDGGGGAGSIRL</sequence>
<feature type="transmembrane region" description="Helical" evidence="1">
    <location>
        <begin position="140"/>
        <end position="163"/>
    </location>
</feature>
<keyword evidence="3" id="KW-1185">Reference proteome</keyword>
<name>A0AAN7C8Y5_9PEZI</name>
<proteinExistence type="predicted"/>
<feature type="transmembrane region" description="Helical" evidence="1">
    <location>
        <begin position="221"/>
        <end position="244"/>
    </location>
</feature>
<feature type="transmembrane region" description="Helical" evidence="1">
    <location>
        <begin position="97"/>
        <end position="119"/>
    </location>
</feature>
<reference evidence="2" key="2">
    <citation type="submission" date="2023-05" db="EMBL/GenBank/DDBJ databases">
        <authorList>
            <consortium name="Lawrence Berkeley National Laboratory"/>
            <person name="Steindorff A."/>
            <person name="Hensen N."/>
            <person name="Bonometti L."/>
            <person name="Westerberg I."/>
            <person name="Brannstrom I.O."/>
            <person name="Guillou S."/>
            <person name="Cros-Aarteil S."/>
            <person name="Calhoun S."/>
            <person name="Haridas S."/>
            <person name="Kuo A."/>
            <person name="Mondo S."/>
            <person name="Pangilinan J."/>
            <person name="Riley R."/>
            <person name="Labutti K."/>
            <person name="Andreopoulos B."/>
            <person name="Lipzen A."/>
            <person name="Chen C."/>
            <person name="Yanf M."/>
            <person name="Daum C."/>
            <person name="Ng V."/>
            <person name="Clum A."/>
            <person name="Ohm R."/>
            <person name="Martin F."/>
            <person name="Silar P."/>
            <person name="Natvig D."/>
            <person name="Lalanne C."/>
            <person name="Gautier V."/>
            <person name="Ament-Velasquez S.L."/>
            <person name="Kruys A."/>
            <person name="Hutchinson M.I."/>
            <person name="Powell A.J."/>
            <person name="Barry K."/>
            <person name="Miller A.N."/>
            <person name="Grigoriev I.V."/>
            <person name="Debuchy R."/>
            <person name="Gladieux P."/>
            <person name="Thoren M.H."/>
            <person name="Johannesson H."/>
        </authorList>
    </citation>
    <scope>NUCLEOTIDE SEQUENCE</scope>
    <source>
        <strain evidence="2">CBS 532.94</strain>
    </source>
</reference>
<evidence type="ECO:0000256" key="1">
    <source>
        <dbReference type="SAM" id="Phobius"/>
    </source>
</evidence>
<dbReference type="EMBL" id="MU860130">
    <property type="protein sequence ID" value="KAK4237628.1"/>
    <property type="molecule type" value="Genomic_DNA"/>
</dbReference>
<keyword evidence="1" id="KW-0812">Transmembrane</keyword>
<feature type="transmembrane region" description="Helical" evidence="1">
    <location>
        <begin position="56"/>
        <end position="77"/>
    </location>
</feature>
<evidence type="ECO:0000313" key="2">
    <source>
        <dbReference type="EMBL" id="KAK4237628.1"/>
    </source>
</evidence>
<keyword evidence="1" id="KW-0472">Membrane</keyword>
<organism evidence="2 3">
    <name type="scientific">Achaetomium macrosporum</name>
    <dbReference type="NCBI Taxonomy" id="79813"/>
    <lineage>
        <taxon>Eukaryota</taxon>
        <taxon>Fungi</taxon>
        <taxon>Dikarya</taxon>
        <taxon>Ascomycota</taxon>
        <taxon>Pezizomycotina</taxon>
        <taxon>Sordariomycetes</taxon>
        <taxon>Sordariomycetidae</taxon>
        <taxon>Sordariales</taxon>
        <taxon>Chaetomiaceae</taxon>
        <taxon>Achaetomium</taxon>
    </lineage>
</organism>